<dbReference type="InterPro" id="IPR019291">
    <property type="entry name" value="Host_attachment_protein"/>
</dbReference>
<reference evidence="3" key="1">
    <citation type="journal article" date="2019" name="Int. J. Syst. Evol. Microbiol.">
        <title>The Global Catalogue of Microorganisms (GCM) 10K type strain sequencing project: providing services to taxonomists for standard genome sequencing and annotation.</title>
        <authorList>
            <consortium name="The Broad Institute Genomics Platform"/>
            <consortium name="The Broad Institute Genome Sequencing Center for Infectious Disease"/>
            <person name="Wu L."/>
            <person name="Ma J."/>
        </authorList>
    </citation>
    <scope>NUCLEOTIDE SEQUENCE [LARGE SCALE GENOMIC DNA]</scope>
    <source>
        <strain evidence="3">CGMCC 4.1467</strain>
    </source>
</reference>
<dbReference type="EMBL" id="JBHTBS010000002">
    <property type="protein sequence ID" value="MFC7336614.1"/>
    <property type="molecule type" value="Genomic_DNA"/>
</dbReference>
<sequence length="146" mass="15968">MNALIIVADLGRMKSYRITRDDLDPTTSPAFTDIADVDLANQHSKVSDRVTDKAGRFDYGPGSQSVGERQSEQDEAETRQLHSMAEAINRTAGSGNEDIYLAAPKEIIAKLVNSLTAGVGKRIRNKLPLNLVKSPKLELLDRFGIS</sequence>
<dbReference type="Proteomes" id="UP001596472">
    <property type="component" value="Unassembled WGS sequence"/>
</dbReference>
<keyword evidence="3" id="KW-1185">Reference proteome</keyword>
<accession>A0ABW2L2P5</accession>
<feature type="compositionally biased region" description="Basic and acidic residues" evidence="1">
    <location>
        <begin position="45"/>
        <end position="56"/>
    </location>
</feature>
<comment type="caution">
    <text evidence="2">The sequence shown here is derived from an EMBL/GenBank/DDBJ whole genome shotgun (WGS) entry which is preliminary data.</text>
</comment>
<evidence type="ECO:0000313" key="3">
    <source>
        <dbReference type="Proteomes" id="UP001596472"/>
    </source>
</evidence>
<evidence type="ECO:0000313" key="2">
    <source>
        <dbReference type="EMBL" id="MFC7336614.1"/>
    </source>
</evidence>
<feature type="compositionally biased region" description="Basic and acidic residues" evidence="1">
    <location>
        <begin position="69"/>
        <end position="79"/>
    </location>
</feature>
<gene>
    <name evidence="2" type="ORF">ACFQY0_05460</name>
</gene>
<name>A0ABW2L2P5_9BACT</name>
<protein>
    <submittedName>
        <fullName evidence="2">Host attachment protein</fullName>
    </submittedName>
</protein>
<evidence type="ECO:0000256" key="1">
    <source>
        <dbReference type="SAM" id="MobiDB-lite"/>
    </source>
</evidence>
<organism evidence="2 3">
    <name type="scientific">Haloferula chungangensis</name>
    <dbReference type="NCBI Taxonomy" id="1048331"/>
    <lineage>
        <taxon>Bacteria</taxon>
        <taxon>Pseudomonadati</taxon>
        <taxon>Verrucomicrobiota</taxon>
        <taxon>Verrucomicrobiia</taxon>
        <taxon>Verrucomicrobiales</taxon>
        <taxon>Verrucomicrobiaceae</taxon>
        <taxon>Haloferula</taxon>
    </lineage>
</organism>
<dbReference type="Pfam" id="PF10116">
    <property type="entry name" value="Host_attach"/>
    <property type="match status" value="1"/>
</dbReference>
<proteinExistence type="predicted"/>
<dbReference type="RefSeq" id="WP_379710042.1">
    <property type="nucleotide sequence ID" value="NZ_JBHTBS010000002.1"/>
</dbReference>
<feature type="region of interest" description="Disordered" evidence="1">
    <location>
        <begin position="45"/>
        <end position="79"/>
    </location>
</feature>